<accession>A0A139GV59</accession>
<keyword evidence="3" id="KW-1185">Reference proteome</keyword>
<feature type="compositionally biased region" description="Acidic residues" evidence="1">
    <location>
        <begin position="275"/>
        <end position="297"/>
    </location>
</feature>
<organism evidence="2 3">
    <name type="scientific">Pseudocercospora musae</name>
    <dbReference type="NCBI Taxonomy" id="113226"/>
    <lineage>
        <taxon>Eukaryota</taxon>
        <taxon>Fungi</taxon>
        <taxon>Dikarya</taxon>
        <taxon>Ascomycota</taxon>
        <taxon>Pezizomycotina</taxon>
        <taxon>Dothideomycetes</taxon>
        <taxon>Dothideomycetidae</taxon>
        <taxon>Mycosphaerellales</taxon>
        <taxon>Mycosphaerellaceae</taxon>
        <taxon>Pseudocercospora</taxon>
    </lineage>
</organism>
<evidence type="ECO:0000313" key="2">
    <source>
        <dbReference type="EMBL" id="KXS94073.1"/>
    </source>
</evidence>
<sequence length="317" mass="36442">MAGLATNMSQKAMSWAHKAKTFGEPLICLREAGKVHLHEPAPVSQAVDTSKYSSTSYMQSSKQGSLEIMAPSEPRPTHDKHDHYYSSTLSAFYAHIPSASGPKCPISPPTTHTLFSLPAMHYRIQESFFQHLDTAILSRLPFLIDPENSTHRAFPLPPTFEIFREEIEIKMVACGGGSGGGDDQQWRRHRTDLLRTSFAIKQVEEFVKELWYEEEERDPLTLASGETLFQFYAWVQRFWSKEEGGEIGLSADEMREVWIREEKVGREWVGRIMLEGEEEDEEGEDGEEDEDEDEEDVGLSFWECIETFLLKWIWRKK</sequence>
<dbReference type="AlphaFoldDB" id="A0A139GV59"/>
<dbReference type="Proteomes" id="UP000073492">
    <property type="component" value="Unassembled WGS sequence"/>
</dbReference>
<protein>
    <submittedName>
        <fullName evidence="2">Uncharacterized protein</fullName>
    </submittedName>
</protein>
<name>A0A139GV59_9PEZI</name>
<dbReference type="EMBL" id="LFZO01001025">
    <property type="protein sequence ID" value="KXS94073.1"/>
    <property type="molecule type" value="Genomic_DNA"/>
</dbReference>
<reference evidence="2 3" key="1">
    <citation type="submission" date="2015-07" db="EMBL/GenBank/DDBJ databases">
        <title>Comparative genomics of the Sigatoka disease complex on banana suggests a link between parallel evolutionary changes in Pseudocercospora fijiensis and Pseudocercospora eumusae and increased virulence on the banana host.</title>
        <authorList>
            <person name="Chang T.-C."/>
            <person name="Salvucci A."/>
            <person name="Crous P.W."/>
            <person name="Stergiopoulos I."/>
        </authorList>
    </citation>
    <scope>NUCLEOTIDE SEQUENCE [LARGE SCALE GENOMIC DNA]</scope>
    <source>
        <strain evidence="2 3">CBS 116634</strain>
    </source>
</reference>
<dbReference type="OrthoDB" id="10543403at2759"/>
<proteinExistence type="predicted"/>
<feature type="region of interest" description="Disordered" evidence="1">
    <location>
        <begin position="274"/>
        <end position="298"/>
    </location>
</feature>
<evidence type="ECO:0000313" key="3">
    <source>
        <dbReference type="Proteomes" id="UP000073492"/>
    </source>
</evidence>
<comment type="caution">
    <text evidence="2">The sequence shown here is derived from an EMBL/GenBank/DDBJ whole genome shotgun (WGS) entry which is preliminary data.</text>
</comment>
<gene>
    <name evidence="2" type="ORF">AC579_10205</name>
</gene>
<evidence type="ECO:0000256" key="1">
    <source>
        <dbReference type="SAM" id="MobiDB-lite"/>
    </source>
</evidence>